<gene>
    <name evidence="1" type="ORF">MEDL_29318</name>
</gene>
<evidence type="ECO:0000313" key="1">
    <source>
        <dbReference type="EMBL" id="CAG2215582.1"/>
    </source>
</evidence>
<reference evidence="1" key="1">
    <citation type="submission" date="2021-03" db="EMBL/GenBank/DDBJ databases">
        <authorList>
            <person name="Bekaert M."/>
        </authorList>
    </citation>
    <scope>NUCLEOTIDE SEQUENCE</scope>
</reference>
<sequence>MSAEVTSDDILHRAKDLYFPDGNSSKGCLQNMDHSFKRILEFTDLEGRSQAKEWILLQYKSGTARDLDNNFDPLDFGFNVKTIKVAEKLFVDESCKQKETSISLASEQETELGVNYSFPQSKLTLSQTINRIIHGPEEIFGMDDDKQCFKVLKLSIDDLSFYDLTSVYELVMECIDHPTIQRLQSDGRTVFLKQYPTPTGYAEDGTRFSVMKVVLESDSRLVTAYPT</sequence>
<protein>
    <submittedName>
        <fullName evidence="1">Uncharacterized protein</fullName>
    </submittedName>
</protein>
<organism evidence="1 2">
    <name type="scientific">Mytilus edulis</name>
    <name type="common">Blue mussel</name>
    <dbReference type="NCBI Taxonomy" id="6550"/>
    <lineage>
        <taxon>Eukaryota</taxon>
        <taxon>Metazoa</taxon>
        <taxon>Spiralia</taxon>
        <taxon>Lophotrochozoa</taxon>
        <taxon>Mollusca</taxon>
        <taxon>Bivalvia</taxon>
        <taxon>Autobranchia</taxon>
        <taxon>Pteriomorphia</taxon>
        <taxon>Mytilida</taxon>
        <taxon>Mytiloidea</taxon>
        <taxon>Mytilidae</taxon>
        <taxon>Mytilinae</taxon>
        <taxon>Mytilus</taxon>
    </lineage>
</organism>
<keyword evidence="2" id="KW-1185">Reference proteome</keyword>
<dbReference type="OrthoDB" id="10497246at2759"/>
<dbReference type="AlphaFoldDB" id="A0A8S3S8Y1"/>
<comment type="caution">
    <text evidence="1">The sequence shown here is derived from an EMBL/GenBank/DDBJ whole genome shotgun (WGS) entry which is preliminary data.</text>
</comment>
<dbReference type="Proteomes" id="UP000683360">
    <property type="component" value="Unassembled WGS sequence"/>
</dbReference>
<evidence type="ECO:0000313" key="2">
    <source>
        <dbReference type="Proteomes" id="UP000683360"/>
    </source>
</evidence>
<dbReference type="EMBL" id="CAJPWZ010001447">
    <property type="protein sequence ID" value="CAG2215582.1"/>
    <property type="molecule type" value="Genomic_DNA"/>
</dbReference>
<name>A0A8S3S8Y1_MYTED</name>
<accession>A0A8S3S8Y1</accession>
<proteinExistence type="predicted"/>